<name>A0AAV7W990_PLEWA</name>
<dbReference type="Proteomes" id="UP001066276">
    <property type="component" value="Chromosome 1_2"/>
</dbReference>
<gene>
    <name evidence="1" type="ORF">NDU88_004818</name>
</gene>
<evidence type="ECO:0000313" key="1">
    <source>
        <dbReference type="EMBL" id="KAJ1209440.1"/>
    </source>
</evidence>
<sequence>MGRHRQSVPSQGNTMEQYTTPILLPQRQTRMGGLGEALEAPATMGEPTRAELLAAVHGARVALEGKIETLAVEVNLLQADLCKVSDKVKVADGTIVDLQTEVGTLRKQMAQVTSIVGTLEGQLEDAEGRS</sequence>
<organism evidence="1 2">
    <name type="scientific">Pleurodeles waltl</name>
    <name type="common">Iberian ribbed newt</name>
    <dbReference type="NCBI Taxonomy" id="8319"/>
    <lineage>
        <taxon>Eukaryota</taxon>
        <taxon>Metazoa</taxon>
        <taxon>Chordata</taxon>
        <taxon>Craniata</taxon>
        <taxon>Vertebrata</taxon>
        <taxon>Euteleostomi</taxon>
        <taxon>Amphibia</taxon>
        <taxon>Batrachia</taxon>
        <taxon>Caudata</taxon>
        <taxon>Salamandroidea</taxon>
        <taxon>Salamandridae</taxon>
        <taxon>Pleurodelinae</taxon>
        <taxon>Pleurodeles</taxon>
    </lineage>
</organism>
<reference evidence="1" key="1">
    <citation type="journal article" date="2022" name="bioRxiv">
        <title>Sequencing and chromosome-scale assembly of the giantPleurodeles waltlgenome.</title>
        <authorList>
            <person name="Brown T."/>
            <person name="Elewa A."/>
            <person name="Iarovenko S."/>
            <person name="Subramanian E."/>
            <person name="Araus A.J."/>
            <person name="Petzold A."/>
            <person name="Susuki M."/>
            <person name="Suzuki K.-i.T."/>
            <person name="Hayashi T."/>
            <person name="Toyoda A."/>
            <person name="Oliveira C."/>
            <person name="Osipova E."/>
            <person name="Leigh N.D."/>
            <person name="Simon A."/>
            <person name="Yun M.H."/>
        </authorList>
    </citation>
    <scope>NUCLEOTIDE SEQUENCE</scope>
    <source>
        <strain evidence="1">20211129_DDA</strain>
        <tissue evidence="1">Liver</tissue>
    </source>
</reference>
<keyword evidence="2" id="KW-1185">Reference proteome</keyword>
<protein>
    <submittedName>
        <fullName evidence="1">Uncharacterized protein</fullName>
    </submittedName>
</protein>
<accession>A0AAV7W990</accession>
<dbReference type="Gene3D" id="1.20.5.340">
    <property type="match status" value="1"/>
</dbReference>
<dbReference type="AlphaFoldDB" id="A0AAV7W990"/>
<proteinExistence type="predicted"/>
<evidence type="ECO:0000313" key="2">
    <source>
        <dbReference type="Proteomes" id="UP001066276"/>
    </source>
</evidence>
<comment type="caution">
    <text evidence="1">The sequence shown here is derived from an EMBL/GenBank/DDBJ whole genome shotgun (WGS) entry which is preliminary data.</text>
</comment>
<dbReference type="EMBL" id="JANPWB010000002">
    <property type="protein sequence ID" value="KAJ1209440.1"/>
    <property type="molecule type" value="Genomic_DNA"/>
</dbReference>